<evidence type="ECO:0000313" key="4">
    <source>
        <dbReference type="Proteomes" id="UP001296993"/>
    </source>
</evidence>
<gene>
    <name evidence="3" type="ORF">JOF47_001017</name>
</gene>
<reference evidence="3 4" key="1">
    <citation type="submission" date="2021-03" db="EMBL/GenBank/DDBJ databases">
        <title>Sequencing the genomes of 1000 actinobacteria strains.</title>
        <authorList>
            <person name="Klenk H.-P."/>
        </authorList>
    </citation>
    <scope>NUCLEOTIDE SEQUENCE [LARGE SCALE GENOMIC DNA]</scope>
    <source>
        <strain evidence="3 4">DSM 15797</strain>
    </source>
</reference>
<proteinExistence type="predicted"/>
<evidence type="ECO:0000259" key="2">
    <source>
        <dbReference type="Pfam" id="PF14534"/>
    </source>
</evidence>
<name>A0ABS4XAL5_9MICC</name>
<evidence type="ECO:0000313" key="3">
    <source>
        <dbReference type="EMBL" id="MBP2385506.1"/>
    </source>
</evidence>
<dbReference type="InterPro" id="IPR027843">
    <property type="entry name" value="DUF4440"/>
</dbReference>
<feature type="region of interest" description="Disordered" evidence="1">
    <location>
        <begin position="97"/>
        <end position="140"/>
    </location>
</feature>
<dbReference type="Gene3D" id="3.10.450.50">
    <property type="match status" value="1"/>
</dbReference>
<protein>
    <recommendedName>
        <fullName evidence="2">DUF4440 domain-containing protein</fullName>
    </recommendedName>
</protein>
<comment type="caution">
    <text evidence="3">The sequence shown here is derived from an EMBL/GenBank/DDBJ whole genome shotgun (WGS) entry which is preliminary data.</text>
</comment>
<dbReference type="InterPro" id="IPR032710">
    <property type="entry name" value="NTF2-like_dom_sf"/>
</dbReference>
<dbReference type="RefSeq" id="WP_209996349.1">
    <property type="nucleotide sequence ID" value="NZ_BAAAJY010000007.1"/>
</dbReference>
<sequence>MAAAEARLLDLQVRRDPVLLARLLAPNFREIGQSGRLWDREEIIAQLCSEPGRPPATPWPMNAKHVEALADGLFLLTYALELAENGRCDLRSGALARTGRGWSSTGEAPYPGNGAASPEPTGTAEVGRPWVDPGGNLVQS</sequence>
<organism evidence="3 4">
    <name type="scientific">Paeniglutamicibacter kerguelensis</name>
    <dbReference type="NCBI Taxonomy" id="254788"/>
    <lineage>
        <taxon>Bacteria</taxon>
        <taxon>Bacillati</taxon>
        <taxon>Actinomycetota</taxon>
        <taxon>Actinomycetes</taxon>
        <taxon>Micrococcales</taxon>
        <taxon>Micrococcaceae</taxon>
        <taxon>Paeniglutamicibacter</taxon>
    </lineage>
</organism>
<accession>A0ABS4XAL5</accession>
<dbReference type="EMBL" id="JAGIOF010000001">
    <property type="protein sequence ID" value="MBP2385506.1"/>
    <property type="molecule type" value="Genomic_DNA"/>
</dbReference>
<dbReference type="Pfam" id="PF14534">
    <property type="entry name" value="DUF4440"/>
    <property type="match status" value="1"/>
</dbReference>
<dbReference type="Proteomes" id="UP001296993">
    <property type="component" value="Unassembled WGS sequence"/>
</dbReference>
<evidence type="ECO:0000256" key="1">
    <source>
        <dbReference type="SAM" id="MobiDB-lite"/>
    </source>
</evidence>
<keyword evidence="4" id="KW-1185">Reference proteome</keyword>
<feature type="domain" description="DUF4440" evidence="2">
    <location>
        <begin position="3"/>
        <end position="73"/>
    </location>
</feature>
<dbReference type="SUPFAM" id="SSF54427">
    <property type="entry name" value="NTF2-like"/>
    <property type="match status" value="1"/>
</dbReference>